<sequence length="431" mass="45851">MNKIAAVQANSKLANSKLAKSKKASQEVSARDLTATSLRAQLAPQAVIANDAGPRPERALQFLAQEKPATPCLVVDLDVVERKYAALQAALPQAEIFYAVKANPAPQILGRLAAAGSSFDTASSGEIRSALETGAAPDRISFGNTIKKPADIAWAHGIGVNLFAFDAIEELRKIAAHAPGASVYCRILVEAEGALWPLNRKFGCVPEMATELLIEARELGLVPVGVSFHVGSQQLDPSQWDRAIAAAKSVFDGCAKAGVTLNMIDLGGGFPAEYAPGVAGIEAYGAAISDAITRSFGQTWPRLIIEPGRYMVADAGVIEAEVLLVSRKSSSEERRWVYLDIGRFGGLAETEGEAIRYRVEALDTVATATGPVILAGPTCDSADILYDKANYRLPLDLKAGDRVRLHSTGAYTTTYSAINFNGFDPLKAYFI</sequence>
<dbReference type="RefSeq" id="WP_320501184.1">
    <property type="nucleotide sequence ID" value="NZ_JAXCLX010000002.1"/>
</dbReference>
<dbReference type="EMBL" id="JAXCLX010000002">
    <property type="protein sequence ID" value="MDY0872710.1"/>
    <property type="molecule type" value="Genomic_DNA"/>
</dbReference>
<dbReference type="PROSITE" id="PS00878">
    <property type="entry name" value="ODR_DC_2_1"/>
    <property type="match status" value="1"/>
</dbReference>
<dbReference type="InterPro" id="IPR000183">
    <property type="entry name" value="Orn/DAP/Arg_de-COase"/>
</dbReference>
<evidence type="ECO:0000256" key="4">
    <source>
        <dbReference type="ARBA" id="ARBA00023239"/>
    </source>
</evidence>
<dbReference type="Gene3D" id="3.20.20.10">
    <property type="entry name" value="Alanine racemase"/>
    <property type="match status" value="1"/>
</dbReference>
<evidence type="ECO:0000256" key="2">
    <source>
        <dbReference type="ARBA" id="ARBA00008872"/>
    </source>
</evidence>
<feature type="domain" description="Orn/DAP/Arg decarboxylase 2 N-terminal" evidence="8">
    <location>
        <begin position="78"/>
        <end position="313"/>
    </location>
</feature>
<dbReference type="Proteomes" id="UP001271769">
    <property type="component" value="Unassembled WGS sequence"/>
</dbReference>
<accession>A0ABU5DZJ5</accession>
<evidence type="ECO:0000313" key="10">
    <source>
        <dbReference type="Proteomes" id="UP001271769"/>
    </source>
</evidence>
<protein>
    <recommendedName>
        <fullName evidence="6">ornithine decarboxylase</fullName>
        <ecNumber evidence="6">4.1.1.17</ecNumber>
    </recommendedName>
</protein>
<comment type="caution">
    <text evidence="9">The sequence shown here is derived from an EMBL/GenBank/DDBJ whole genome shotgun (WGS) entry which is preliminary data.</text>
</comment>
<dbReference type="PANTHER" id="PTHR11482:SF6">
    <property type="entry name" value="ORNITHINE DECARBOXYLASE 1-RELATED"/>
    <property type="match status" value="1"/>
</dbReference>
<dbReference type="InterPro" id="IPR002433">
    <property type="entry name" value="Orn_de-COase"/>
</dbReference>
<evidence type="ECO:0000256" key="5">
    <source>
        <dbReference type="ARBA" id="ARBA00034115"/>
    </source>
</evidence>
<evidence type="ECO:0000313" key="9">
    <source>
        <dbReference type="EMBL" id="MDY0872710.1"/>
    </source>
</evidence>
<evidence type="ECO:0000256" key="6">
    <source>
        <dbReference type="ARBA" id="ARBA00034138"/>
    </source>
</evidence>
<dbReference type="SUPFAM" id="SSF50621">
    <property type="entry name" value="Alanine racemase C-terminal domain-like"/>
    <property type="match status" value="1"/>
</dbReference>
<comment type="similarity">
    <text evidence="2">Belongs to the Orn/Lys/Arg decarboxylase class-II family.</text>
</comment>
<dbReference type="Pfam" id="PF02784">
    <property type="entry name" value="Orn_Arg_deC_N"/>
    <property type="match status" value="1"/>
</dbReference>
<dbReference type="EC" id="4.1.1.17" evidence="6"/>
<evidence type="ECO:0000256" key="7">
    <source>
        <dbReference type="ARBA" id="ARBA00049127"/>
    </source>
</evidence>
<dbReference type="InterPro" id="IPR022644">
    <property type="entry name" value="De-COase2_N"/>
</dbReference>
<proteinExistence type="inferred from homology"/>
<dbReference type="PANTHER" id="PTHR11482">
    <property type="entry name" value="ARGININE/DIAMINOPIMELATE/ORNITHINE DECARBOXYLASE"/>
    <property type="match status" value="1"/>
</dbReference>
<evidence type="ECO:0000259" key="8">
    <source>
        <dbReference type="Pfam" id="PF02784"/>
    </source>
</evidence>
<dbReference type="PRINTS" id="PR01182">
    <property type="entry name" value="ORNDCRBXLASE"/>
</dbReference>
<dbReference type="InterPro" id="IPR022653">
    <property type="entry name" value="De-COase2_pyr-phos_BS"/>
</dbReference>
<dbReference type="InterPro" id="IPR029066">
    <property type="entry name" value="PLP-binding_barrel"/>
</dbReference>
<keyword evidence="4" id="KW-0456">Lyase</keyword>
<keyword evidence="10" id="KW-1185">Reference proteome</keyword>
<reference evidence="9 10" key="1">
    <citation type="journal article" date="2013" name="Antonie Van Leeuwenhoek">
        <title>Dongia rigui sp. nov., isolated from freshwater of a large wetland in Korea.</title>
        <authorList>
            <person name="Baik K.S."/>
            <person name="Hwang Y.M."/>
            <person name="Choi J.S."/>
            <person name="Kwon J."/>
            <person name="Seong C.N."/>
        </authorList>
    </citation>
    <scope>NUCLEOTIDE SEQUENCE [LARGE SCALE GENOMIC DNA]</scope>
    <source>
        <strain evidence="9 10">04SU4-P</strain>
    </source>
</reference>
<evidence type="ECO:0000256" key="3">
    <source>
        <dbReference type="ARBA" id="ARBA00022898"/>
    </source>
</evidence>
<comment type="catalytic activity">
    <reaction evidence="7">
        <text>L-ornithine + H(+) = putrescine + CO2</text>
        <dbReference type="Rhea" id="RHEA:22964"/>
        <dbReference type="ChEBI" id="CHEBI:15378"/>
        <dbReference type="ChEBI" id="CHEBI:16526"/>
        <dbReference type="ChEBI" id="CHEBI:46911"/>
        <dbReference type="ChEBI" id="CHEBI:326268"/>
        <dbReference type="EC" id="4.1.1.17"/>
    </reaction>
</comment>
<dbReference type="PRINTS" id="PR01179">
    <property type="entry name" value="ODADCRBXLASE"/>
</dbReference>
<gene>
    <name evidence="9" type="ORF">SMD31_12275</name>
</gene>
<keyword evidence="3" id="KW-0663">Pyridoxal phosphate</keyword>
<name>A0ABU5DZJ5_9PROT</name>
<dbReference type="InterPro" id="IPR009006">
    <property type="entry name" value="Ala_racemase/Decarboxylase_C"/>
</dbReference>
<dbReference type="Gene3D" id="2.40.37.10">
    <property type="entry name" value="Lyase, Ornithine Decarboxylase, Chain A, domain 1"/>
    <property type="match status" value="1"/>
</dbReference>
<dbReference type="CDD" id="cd00622">
    <property type="entry name" value="PLPDE_III_ODC"/>
    <property type="match status" value="1"/>
</dbReference>
<evidence type="ECO:0000256" key="1">
    <source>
        <dbReference type="ARBA" id="ARBA00001933"/>
    </source>
</evidence>
<comment type="cofactor">
    <cofactor evidence="1">
        <name>pyridoxal 5'-phosphate</name>
        <dbReference type="ChEBI" id="CHEBI:597326"/>
    </cofactor>
</comment>
<comment type="pathway">
    <text evidence="5">Amine and polyamine biosynthesis; putrescine biosynthesis via L-ornithine pathway; putrescine from L-ornithine: step 1/1.</text>
</comment>
<dbReference type="SUPFAM" id="SSF51419">
    <property type="entry name" value="PLP-binding barrel"/>
    <property type="match status" value="1"/>
</dbReference>
<organism evidence="9 10">
    <name type="scientific">Dongia rigui</name>
    <dbReference type="NCBI Taxonomy" id="940149"/>
    <lineage>
        <taxon>Bacteria</taxon>
        <taxon>Pseudomonadati</taxon>
        <taxon>Pseudomonadota</taxon>
        <taxon>Alphaproteobacteria</taxon>
        <taxon>Rhodospirillales</taxon>
        <taxon>Dongiaceae</taxon>
        <taxon>Dongia</taxon>
    </lineage>
</organism>